<dbReference type="CDD" id="cd00580">
    <property type="entry name" value="CHMI"/>
    <property type="match status" value="1"/>
</dbReference>
<dbReference type="PANTHER" id="PTHR37950:SF1">
    <property type="entry name" value="4-HYDROXYPHENYLACETATE CATABOLISM PROTEIN"/>
    <property type="match status" value="1"/>
</dbReference>
<dbReference type="RefSeq" id="WP_263710411.1">
    <property type="nucleotide sequence ID" value="NZ_JAOWKX010000001.1"/>
</dbReference>
<evidence type="ECO:0000313" key="1">
    <source>
        <dbReference type="EMBL" id="MCV2883207.1"/>
    </source>
</evidence>
<dbReference type="Gene3D" id="3.30.429.10">
    <property type="entry name" value="Macrophage Migration Inhibitory Factor"/>
    <property type="match status" value="1"/>
</dbReference>
<sequence>MPSCIIEYSKGVRDLIAPRSIVESVHLSAIQSALFSTKDIKTRASICKHYKVGDGNDEFIHVVLSIMPGRTESQKARLSQTVAENLAELPLTNISITVQVIEIDASSYTKILQ</sequence>
<dbReference type="PANTHER" id="PTHR37950">
    <property type="entry name" value="4-HYDROXYPHENYLACETATE CATABOLISM PROTEIN"/>
    <property type="match status" value="1"/>
</dbReference>
<gene>
    <name evidence="1" type="ORF">OE749_00680</name>
</gene>
<organism evidence="1 2">
    <name type="scientific">Fluctibacter corallii</name>
    <dbReference type="NCBI Taxonomy" id="2984329"/>
    <lineage>
        <taxon>Bacteria</taxon>
        <taxon>Pseudomonadati</taxon>
        <taxon>Pseudomonadota</taxon>
        <taxon>Gammaproteobacteria</taxon>
        <taxon>Alteromonadales</taxon>
        <taxon>Alteromonadaceae</taxon>
        <taxon>Fluctibacter</taxon>
    </lineage>
</organism>
<keyword evidence="2" id="KW-1185">Reference proteome</keyword>
<protein>
    <submittedName>
        <fullName evidence="1">5-carboxymethyl-2-hydroxymuconate Delta-isomerase</fullName>
    </submittedName>
</protein>
<dbReference type="SUPFAM" id="SSF55331">
    <property type="entry name" value="Tautomerase/MIF"/>
    <property type="match status" value="1"/>
</dbReference>
<accession>A0ABT3A4N8</accession>
<evidence type="ECO:0000313" key="2">
    <source>
        <dbReference type="Proteomes" id="UP001652504"/>
    </source>
</evidence>
<dbReference type="InterPro" id="IPR004220">
    <property type="entry name" value="5-COMe_2-OHmuconate_Isoase"/>
</dbReference>
<reference evidence="1 2" key="1">
    <citation type="submission" date="2022-10" db="EMBL/GenBank/DDBJ databases">
        <title>Aestuariibacter sp. AA17 isolated from Montipora capitata coral fragment.</title>
        <authorList>
            <person name="Emsley S.A."/>
            <person name="Pfannmuller K.M."/>
            <person name="Loughran R.M."/>
            <person name="Shlafstein M."/>
            <person name="Papke E."/>
            <person name="Saw J.H."/>
            <person name="Ushijima B."/>
            <person name="Videau P."/>
        </authorList>
    </citation>
    <scope>NUCLEOTIDE SEQUENCE [LARGE SCALE GENOMIC DNA]</scope>
    <source>
        <strain evidence="1 2">AA17</strain>
    </source>
</reference>
<dbReference type="Pfam" id="PF02962">
    <property type="entry name" value="CHMI"/>
    <property type="match status" value="1"/>
</dbReference>
<dbReference type="Proteomes" id="UP001652504">
    <property type="component" value="Unassembled WGS sequence"/>
</dbReference>
<name>A0ABT3A4N8_9ALTE</name>
<dbReference type="EMBL" id="JAOWKX010000001">
    <property type="protein sequence ID" value="MCV2883207.1"/>
    <property type="molecule type" value="Genomic_DNA"/>
</dbReference>
<dbReference type="InterPro" id="IPR014347">
    <property type="entry name" value="Tautomerase/MIF_sf"/>
</dbReference>
<comment type="caution">
    <text evidence="1">The sequence shown here is derived from an EMBL/GenBank/DDBJ whole genome shotgun (WGS) entry which is preliminary data.</text>
</comment>
<proteinExistence type="predicted"/>